<protein>
    <recommendedName>
        <fullName evidence="3">Right handed beta helix domain-containing protein</fullName>
    </recommendedName>
</protein>
<name>A0A830EQA3_9EURY</name>
<evidence type="ECO:0000313" key="2">
    <source>
        <dbReference type="Proteomes" id="UP000653099"/>
    </source>
</evidence>
<dbReference type="InterPro" id="IPR011050">
    <property type="entry name" value="Pectin_lyase_fold/virulence"/>
</dbReference>
<dbReference type="SMART" id="SM00710">
    <property type="entry name" value="PbH1"/>
    <property type="match status" value="5"/>
</dbReference>
<dbReference type="OrthoDB" id="331658at2157"/>
<keyword evidence="2" id="KW-1185">Reference proteome</keyword>
<dbReference type="SUPFAM" id="SSF51126">
    <property type="entry name" value="Pectin lyase-like"/>
    <property type="match status" value="1"/>
</dbReference>
<dbReference type="InterPro" id="IPR006626">
    <property type="entry name" value="PbH1"/>
</dbReference>
<dbReference type="AlphaFoldDB" id="A0A830EQA3"/>
<dbReference type="RefSeq" id="WP_188786012.1">
    <property type="nucleotide sequence ID" value="NZ_BMOC01000003.1"/>
</dbReference>
<dbReference type="InterPro" id="IPR012334">
    <property type="entry name" value="Pectin_lyas_fold"/>
</dbReference>
<accession>A0A830EQA3</accession>
<sequence>MPLTITDFIEQVDGVSTEDIPSDERERINDKLGDLTGGPGGGGAPVNNDAILVSKSLDGRAGFTSIQDAIDGNNPQNGASGAGQGDTIFVEPASYSESVSIDINNLTLEGPNAGIDGNSSGRGDEATITGGVFVDGNPSDVVIDGLAIERTVGEAEGVVQIGSTSNPGANNPVIKNNVITATSNASRNLGTILIEHIDGEIRIQDNLLTQTGDDSVRGLVQAVQLENTTIVVNGNTIKTDFGVVPSGLDTPSPEYTITDNEFVENDVGVSLAGNYNGEVEISGNTFEDGRVQIRHLTGATTDITIESNTFTQTANGDVVAFVSDRRGGDGSTVGLDRDAIEANNNFSPGSTQVGPIDFDGKDLFDIAPS</sequence>
<dbReference type="EMBL" id="BMOC01000003">
    <property type="protein sequence ID" value="GGI99763.1"/>
    <property type="molecule type" value="Genomic_DNA"/>
</dbReference>
<proteinExistence type="predicted"/>
<evidence type="ECO:0000313" key="1">
    <source>
        <dbReference type="EMBL" id="GGI99763.1"/>
    </source>
</evidence>
<gene>
    <name evidence="1" type="ORF">GCM10008995_07010</name>
</gene>
<dbReference type="Gene3D" id="2.160.20.10">
    <property type="entry name" value="Single-stranded right-handed beta-helix, Pectin lyase-like"/>
    <property type="match status" value="1"/>
</dbReference>
<reference evidence="1" key="2">
    <citation type="submission" date="2020-09" db="EMBL/GenBank/DDBJ databases">
        <authorList>
            <person name="Sun Q."/>
            <person name="Ohkuma M."/>
        </authorList>
    </citation>
    <scope>NUCLEOTIDE SEQUENCE</scope>
    <source>
        <strain evidence="1">JCM 14359</strain>
    </source>
</reference>
<evidence type="ECO:0008006" key="3">
    <source>
        <dbReference type="Google" id="ProtNLM"/>
    </source>
</evidence>
<organism evidence="1 2">
    <name type="scientific">Halobellus salinus</name>
    <dbReference type="NCBI Taxonomy" id="931585"/>
    <lineage>
        <taxon>Archaea</taxon>
        <taxon>Methanobacteriati</taxon>
        <taxon>Methanobacteriota</taxon>
        <taxon>Stenosarchaea group</taxon>
        <taxon>Halobacteria</taxon>
        <taxon>Halobacteriales</taxon>
        <taxon>Haloferacaceae</taxon>
        <taxon>Halobellus</taxon>
    </lineage>
</organism>
<comment type="caution">
    <text evidence="1">The sequence shown here is derived from an EMBL/GenBank/DDBJ whole genome shotgun (WGS) entry which is preliminary data.</text>
</comment>
<reference evidence="1" key="1">
    <citation type="journal article" date="2014" name="Int. J. Syst. Evol. Microbiol.">
        <title>Complete genome sequence of Corynebacterium casei LMG S-19264T (=DSM 44701T), isolated from a smear-ripened cheese.</title>
        <authorList>
            <consortium name="US DOE Joint Genome Institute (JGI-PGF)"/>
            <person name="Walter F."/>
            <person name="Albersmeier A."/>
            <person name="Kalinowski J."/>
            <person name="Ruckert C."/>
        </authorList>
    </citation>
    <scope>NUCLEOTIDE SEQUENCE</scope>
    <source>
        <strain evidence="1">JCM 14359</strain>
    </source>
</reference>
<dbReference type="Proteomes" id="UP000653099">
    <property type="component" value="Unassembled WGS sequence"/>
</dbReference>